<evidence type="ECO:0000313" key="1">
    <source>
        <dbReference type="EMBL" id="GIX94979.1"/>
    </source>
</evidence>
<gene>
    <name evidence="1" type="ORF">CEXT_180051</name>
</gene>
<proteinExistence type="predicted"/>
<dbReference type="Proteomes" id="UP001054945">
    <property type="component" value="Unassembled WGS sequence"/>
</dbReference>
<accession>A0AAV4PGD1</accession>
<keyword evidence="2" id="KW-1185">Reference proteome</keyword>
<name>A0AAV4PGD1_CAEEX</name>
<comment type="caution">
    <text evidence="1">The sequence shown here is derived from an EMBL/GenBank/DDBJ whole genome shotgun (WGS) entry which is preliminary data.</text>
</comment>
<sequence>MQCGSGNDDAVPNVNDDFGGIDIERTGIFLICLVGSAQASPDYLRMILANYLSNTQDMETNSPSDNLMDLRRDGFISYELKYRSRDPAGLHFRQEYSDGSGLIKGILNLKDEKGDEK</sequence>
<organism evidence="1 2">
    <name type="scientific">Caerostris extrusa</name>
    <name type="common">Bark spider</name>
    <name type="synonym">Caerostris bankana</name>
    <dbReference type="NCBI Taxonomy" id="172846"/>
    <lineage>
        <taxon>Eukaryota</taxon>
        <taxon>Metazoa</taxon>
        <taxon>Ecdysozoa</taxon>
        <taxon>Arthropoda</taxon>
        <taxon>Chelicerata</taxon>
        <taxon>Arachnida</taxon>
        <taxon>Araneae</taxon>
        <taxon>Araneomorphae</taxon>
        <taxon>Entelegynae</taxon>
        <taxon>Araneoidea</taxon>
        <taxon>Araneidae</taxon>
        <taxon>Caerostris</taxon>
    </lineage>
</organism>
<reference evidence="1 2" key="1">
    <citation type="submission" date="2021-06" db="EMBL/GenBank/DDBJ databases">
        <title>Caerostris extrusa draft genome.</title>
        <authorList>
            <person name="Kono N."/>
            <person name="Arakawa K."/>
        </authorList>
    </citation>
    <scope>NUCLEOTIDE SEQUENCE [LARGE SCALE GENOMIC DNA]</scope>
</reference>
<protein>
    <submittedName>
        <fullName evidence="1">Uncharacterized protein</fullName>
    </submittedName>
</protein>
<dbReference type="EMBL" id="BPLR01004460">
    <property type="protein sequence ID" value="GIX94979.1"/>
    <property type="molecule type" value="Genomic_DNA"/>
</dbReference>
<evidence type="ECO:0000313" key="2">
    <source>
        <dbReference type="Proteomes" id="UP001054945"/>
    </source>
</evidence>
<dbReference type="AlphaFoldDB" id="A0AAV4PGD1"/>